<dbReference type="CDD" id="cd00540">
    <property type="entry name" value="AAG"/>
    <property type="match status" value="1"/>
</dbReference>
<evidence type="ECO:0000256" key="3">
    <source>
        <dbReference type="ARBA" id="ARBA00022801"/>
    </source>
</evidence>
<dbReference type="OrthoDB" id="9794313at2"/>
<name>A0A4Q9KR87_PROTD</name>
<dbReference type="InterPro" id="IPR036995">
    <property type="entry name" value="MPG_sf"/>
</dbReference>
<reference evidence="6 7" key="1">
    <citation type="submission" date="2019-01" db="EMBL/GenBank/DDBJ databases">
        <title>Lactibacter flavus gen. nov., sp. nov., a novel bacterium of the family Propionibacteriaceae isolated from raw milk and dairy products.</title>
        <authorList>
            <person name="Huptas C."/>
            <person name="Wenning M."/>
            <person name="Breitenwieser F."/>
            <person name="Doll E."/>
            <person name="Von Neubeck M."/>
            <person name="Busse H.-J."/>
            <person name="Scherer S."/>
        </authorList>
    </citation>
    <scope>NUCLEOTIDE SEQUENCE [LARGE SCALE GENOMIC DNA]</scope>
    <source>
        <strain evidence="6 7">DSM 22130</strain>
    </source>
</reference>
<comment type="caution">
    <text evidence="6">The sequence shown here is derived from an EMBL/GenBank/DDBJ whole genome shotgun (WGS) entry which is preliminary data.</text>
</comment>
<sequence>MSPGLRVGTGWDARPGVPDLNRSALEVAPLLLGCVLRTPDAAVRIVEVEAYDGALDPASHAFRGPTRRNAVMFGPPGFLYVYSLHGHSCLNVACREPGVASAVLLRAGEVIEGLDAVRARRPGVSDAALARGPGNLCRALGITLADNGADLAGPRARLEAGSPPLALASGPRVNVSSAGGREWRFWDADSASVSAFKRHPRAVD</sequence>
<dbReference type="EMBL" id="SDMR01000001">
    <property type="protein sequence ID" value="TBT96459.1"/>
    <property type="molecule type" value="Genomic_DNA"/>
</dbReference>
<dbReference type="SUPFAM" id="SSF50486">
    <property type="entry name" value="FMT C-terminal domain-like"/>
    <property type="match status" value="1"/>
</dbReference>
<dbReference type="Proteomes" id="UP000291933">
    <property type="component" value="Unassembled WGS sequence"/>
</dbReference>
<evidence type="ECO:0000256" key="2">
    <source>
        <dbReference type="ARBA" id="ARBA00022763"/>
    </source>
</evidence>
<dbReference type="GO" id="GO:0003905">
    <property type="term" value="F:alkylbase DNA N-glycosylase activity"/>
    <property type="evidence" value="ECO:0007669"/>
    <property type="project" value="InterPro"/>
</dbReference>
<dbReference type="AlphaFoldDB" id="A0A4Q9KR87"/>
<keyword evidence="6" id="KW-0326">Glycosidase</keyword>
<keyword evidence="7" id="KW-1185">Reference proteome</keyword>
<evidence type="ECO:0000313" key="6">
    <source>
        <dbReference type="EMBL" id="TBT96459.1"/>
    </source>
</evidence>
<evidence type="ECO:0000256" key="5">
    <source>
        <dbReference type="HAMAP-Rule" id="MF_00527"/>
    </source>
</evidence>
<dbReference type="Gene3D" id="3.10.300.10">
    <property type="entry name" value="Methylpurine-DNA glycosylase (MPG)"/>
    <property type="match status" value="1"/>
</dbReference>
<dbReference type="NCBIfam" id="NF002003">
    <property type="entry name" value="PRK00802.1-3"/>
    <property type="match status" value="1"/>
</dbReference>
<keyword evidence="4 5" id="KW-0234">DNA repair</keyword>
<dbReference type="PANTHER" id="PTHR10429">
    <property type="entry name" value="DNA-3-METHYLADENINE GLYCOSYLASE"/>
    <property type="match status" value="1"/>
</dbReference>
<evidence type="ECO:0000313" key="7">
    <source>
        <dbReference type="Proteomes" id="UP000291933"/>
    </source>
</evidence>
<evidence type="ECO:0000256" key="4">
    <source>
        <dbReference type="ARBA" id="ARBA00023204"/>
    </source>
</evidence>
<gene>
    <name evidence="6" type="ORF">ET996_01425</name>
</gene>
<accession>A0A4Q9KR87</accession>
<keyword evidence="3 5" id="KW-0378">Hydrolase</keyword>
<organism evidence="6 7">
    <name type="scientific">Propioniciclava tarda</name>
    <dbReference type="NCBI Taxonomy" id="433330"/>
    <lineage>
        <taxon>Bacteria</taxon>
        <taxon>Bacillati</taxon>
        <taxon>Actinomycetota</taxon>
        <taxon>Actinomycetes</taxon>
        <taxon>Propionibacteriales</taxon>
        <taxon>Propionibacteriaceae</taxon>
        <taxon>Propioniciclava</taxon>
    </lineage>
</organism>
<evidence type="ECO:0000256" key="1">
    <source>
        <dbReference type="ARBA" id="ARBA00009232"/>
    </source>
</evidence>
<dbReference type="EC" id="3.2.2.-" evidence="5"/>
<dbReference type="NCBIfam" id="TIGR00567">
    <property type="entry name" value="3mg"/>
    <property type="match status" value="1"/>
</dbReference>
<dbReference type="GO" id="GO:0006284">
    <property type="term" value="P:base-excision repair"/>
    <property type="evidence" value="ECO:0007669"/>
    <property type="project" value="InterPro"/>
</dbReference>
<proteinExistence type="inferred from homology"/>
<dbReference type="Pfam" id="PF02245">
    <property type="entry name" value="Pur_DNA_glyco"/>
    <property type="match status" value="1"/>
</dbReference>
<protein>
    <recommendedName>
        <fullName evidence="5">Putative 3-methyladenine DNA glycosylase</fullName>
        <ecNumber evidence="5">3.2.2.-</ecNumber>
    </recommendedName>
</protein>
<dbReference type="PANTHER" id="PTHR10429:SF0">
    <property type="entry name" value="DNA-3-METHYLADENINE GLYCOSYLASE"/>
    <property type="match status" value="1"/>
</dbReference>
<comment type="similarity">
    <text evidence="1 5">Belongs to the DNA glycosylase MPG family.</text>
</comment>
<dbReference type="InterPro" id="IPR003180">
    <property type="entry name" value="MPG"/>
</dbReference>
<dbReference type="GO" id="GO:0003677">
    <property type="term" value="F:DNA binding"/>
    <property type="evidence" value="ECO:0007669"/>
    <property type="project" value="InterPro"/>
</dbReference>
<dbReference type="HAMAP" id="MF_00527">
    <property type="entry name" value="3MGH"/>
    <property type="match status" value="1"/>
</dbReference>
<dbReference type="InterPro" id="IPR011034">
    <property type="entry name" value="Formyl_transferase-like_C_sf"/>
</dbReference>
<keyword evidence="2 5" id="KW-0227">DNA damage</keyword>